<dbReference type="HOGENOM" id="CLU_1700298_0_0_2"/>
<dbReference type="Proteomes" id="UP000000595">
    <property type="component" value="Chromosome"/>
</dbReference>
<dbReference type="PATRIC" id="fig|192952.21.peg.3189"/>
<evidence type="ECO:0000313" key="2">
    <source>
        <dbReference type="Proteomes" id="UP000000595"/>
    </source>
</evidence>
<dbReference type="AlphaFoldDB" id="Q8PTE9"/>
<dbReference type="EMBL" id="AE008384">
    <property type="protein sequence ID" value="AAM32462.1"/>
    <property type="molecule type" value="Genomic_DNA"/>
</dbReference>
<protein>
    <submittedName>
        <fullName evidence="1">Uncharacterized protein</fullName>
    </submittedName>
</protein>
<dbReference type="RefSeq" id="WP_011034675.1">
    <property type="nucleotide sequence ID" value="NC_003901.1"/>
</dbReference>
<dbReference type="GeneID" id="1481108"/>
<gene>
    <name evidence="1" type="ordered locus">MM_2766</name>
</gene>
<reference evidence="1 2" key="1">
    <citation type="journal article" date="2002" name="J. Mol. Microbiol. Biotechnol.">
        <title>The genome of Methanosarcina mazei: evidence for lateral gene transfer between Bacteria and Archaea.</title>
        <authorList>
            <person name="Deppenmeier U."/>
            <person name="Johann A."/>
            <person name="Hartsch T."/>
            <person name="Merkl R."/>
            <person name="Schmitz R.A."/>
            <person name="Martinez-Arias R."/>
            <person name="Henne A."/>
            <person name="Wiezer A."/>
            <person name="Baumer S."/>
            <person name="Jacobi C."/>
            <person name="Bruggemann H."/>
            <person name="Lienard T."/>
            <person name="Christmann A."/>
            <person name="Bomeke M."/>
            <person name="Steckel S."/>
            <person name="Bhattacharyya A."/>
            <person name="Lykidis A."/>
            <person name="Overbeek R."/>
            <person name="Klenk H.P."/>
            <person name="Gunsalus R.P."/>
            <person name="Fritz H.J."/>
            <person name="Gottschalk G."/>
        </authorList>
    </citation>
    <scope>NUCLEOTIDE SEQUENCE [LARGE SCALE GENOMIC DNA]</scope>
    <source>
        <strain evidence="2">ATCC BAA-159 / DSM 3647 / Goe1 / Go1 / JCM 11833 / OCM 88</strain>
    </source>
</reference>
<name>Q8PTE9_METMA</name>
<proteinExistence type="predicted"/>
<accession>Q8PTE9</accession>
<organism evidence="1 2">
    <name type="scientific">Methanosarcina mazei (strain ATCC BAA-159 / DSM 3647 / Goe1 / Go1 / JCM 11833 / OCM 88)</name>
    <name type="common">Methanosarcina frisia</name>
    <dbReference type="NCBI Taxonomy" id="192952"/>
    <lineage>
        <taxon>Archaea</taxon>
        <taxon>Methanobacteriati</taxon>
        <taxon>Methanobacteriota</taxon>
        <taxon>Stenosarchaea group</taxon>
        <taxon>Methanomicrobia</taxon>
        <taxon>Methanosarcinales</taxon>
        <taxon>Methanosarcinaceae</taxon>
        <taxon>Methanosarcina</taxon>
    </lineage>
</organism>
<evidence type="ECO:0000313" key="1">
    <source>
        <dbReference type="EMBL" id="AAM32462.1"/>
    </source>
</evidence>
<sequence length="154" mass="17694">MEQNVQFNMQTPAAILAPKQQYLNLVMNTIYKFGEICASPDVTKLRQERVSMLTRMLISYLPNPAERERLQKLRTEKLRETEKTKDLDSRREEAFNVDCLIVGEIITLMDDILSIVERQVISKTVNCGVSELEGQFYPAGYSVTEIEDIEGDED</sequence>
<dbReference type="KEGG" id="mma:MM_2766"/>